<feature type="compositionally biased region" description="Polar residues" evidence="1">
    <location>
        <begin position="29"/>
        <end position="48"/>
    </location>
</feature>
<name>A0A508SV00_9BRAD</name>
<dbReference type="AlphaFoldDB" id="A0A508SV00"/>
<sequence length="48" mass="5376">MVYDRERKGPAFLKNAGFAEKLTKEQAEQLKQTLTDAVTPTNTGKPRP</sequence>
<comment type="caution">
    <text evidence="2">The sequence shown here is derived from an EMBL/GenBank/DDBJ whole genome shotgun (WGS) entry which is preliminary data.</text>
</comment>
<dbReference type="EMBL" id="CAADFC020000004">
    <property type="protein sequence ID" value="VIO65846.1"/>
    <property type="molecule type" value="Genomic_DNA"/>
</dbReference>
<organism evidence="2 3">
    <name type="scientific">Bradyrhizobium ivorense</name>
    <dbReference type="NCBI Taxonomy" id="2511166"/>
    <lineage>
        <taxon>Bacteria</taxon>
        <taxon>Pseudomonadati</taxon>
        <taxon>Pseudomonadota</taxon>
        <taxon>Alphaproteobacteria</taxon>
        <taxon>Hyphomicrobiales</taxon>
        <taxon>Nitrobacteraceae</taxon>
        <taxon>Bradyrhizobium</taxon>
    </lineage>
</organism>
<accession>A0A508SV00</accession>
<dbReference type="Proteomes" id="UP000328092">
    <property type="component" value="Unassembled WGS sequence"/>
</dbReference>
<protein>
    <submittedName>
        <fullName evidence="2">Uncharacterized protein</fullName>
    </submittedName>
</protein>
<dbReference type="RefSeq" id="WP_244626405.1">
    <property type="nucleotide sequence ID" value="NZ_CAADFC020000004.1"/>
</dbReference>
<gene>
    <name evidence="2" type="ORF">CI1B_09540</name>
</gene>
<evidence type="ECO:0000313" key="2">
    <source>
        <dbReference type="EMBL" id="VIO65846.1"/>
    </source>
</evidence>
<keyword evidence="3" id="KW-1185">Reference proteome</keyword>
<evidence type="ECO:0000313" key="3">
    <source>
        <dbReference type="Proteomes" id="UP000328092"/>
    </source>
</evidence>
<feature type="region of interest" description="Disordered" evidence="1">
    <location>
        <begin position="28"/>
        <end position="48"/>
    </location>
</feature>
<evidence type="ECO:0000256" key="1">
    <source>
        <dbReference type="SAM" id="MobiDB-lite"/>
    </source>
</evidence>
<reference evidence="2" key="1">
    <citation type="submission" date="2019-02" db="EMBL/GenBank/DDBJ databases">
        <authorList>
            <person name="Pothier F.J."/>
        </authorList>
    </citation>
    <scope>NUCLEOTIDE SEQUENCE</scope>
    <source>
        <strain evidence="2">CI-1B</strain>
    </source>
</reference>
<proteinExistence type="predicted"/>